<feature type="binding site" evidence="11">
    <location>
        <position position="476"/>
    </location>
    <ligand>
        <name>Mg(2+)</name>
        <dbReference type="ChEBI" id="CHEBI:18420"/>
    </ligand>
</feature>
<feature type="domain" description="Thiamine pyrophosphate enzyme N-terminal TPP-binding" evidence="15">
    <location>
        <begin position="21"/>
        <end position="127"/>
    </location>
</feature>
<sequence>MTLITNRPAQDRYAAGAIAPTLGQFLYDCLKKEGITDVFGIPGDYNFSLLDTLERESGIRFVGGRNELGAGYAADAYGRLRGMSALITTFGVGELSACNAVAGASAESVPLIHIVGTPKSADQKAHKRMHHSLLDGDYGRFRRMYGQLCAYTADLTPENAELEIPAAIRIAKRMRKPVYLSAATDLVDKPIVRHAQPAEQPAMTNPNALQAALAAIRGLLGGADSAVLLADLMTLRFGWRQAARRLAEGWNVPAASLLLGKSGFDESHPNYIGLYGGAFGSEQVRSAVESAGCIVAAGLVWTDLNTANYTSKLDRLRLIDIQPESVRVGEALFESVMADDLLSALSGIGWRSAAVPPSVTFPYDAPFGEPDQPVCAASYYPRFQRMLRERDIVVVETGTFSYGMAQLRLPAGADYIGQQGWQSIGYATGAAFGACMAAPDRRVLLFVGDGSLQLTVQEISSMLANGCRPIVFILNNDGYTIEKYLNVKTSGQAYNQIPSWRYTLLAEAFGGQAFTAQARTNRELDEAISAAEREQAHRLSIIEMIVADPLDAPEYVHKLRSHLTEQERLMNG</sequence>
<keyword evidence="7" id="KW-0210">Decarboxylase</keyword>
<dbReference type="RefSeq" id="WP_185132916.1">
    <property type="nucleotide sequence ID" value="NZ_JACJVO010000046.1"/>
</dbReference>
<keyword evidence="9 12" id="KW-0786">Thiamine pyrophosphate</keyword>
<keyword evidence="8 11" id="KW-0460">Magnesium</keyword>
<dbReference type="PANTHER" id="PTHR43452:SF30">
    <property type="entry name" value="PYRUVATE DECARBOXYLASE ISOZYME 1-RELATED"/>
    <property type="match status" value="1"/>
</dbReference>
<dbReference type="CDD" id="cd07038">
    <property type="entry name" value="TPP_PYR_PDC_IPDC_like"/>
    <property type="match status" value="1"/>
</dbReference>
<feature type="binding site" evidence="11">
    <location>
        <position position="449"/>
    </location>
    <ligand>
        <name>Mg(2+)</name>
        <dbReference type="ChEBI" id="CHEBI:18420"/>
    </ligand>
</feature>
<evidence type="ECO:0000256" key="1">
    <source>
        <dbReference type="ARBA" id="ARBA00001920"/>
    </source>
</evidence>
<evidence type="ECO:0000256" key="10">
    <source>
        <dbReference type="ARBA" id="ARBA00023239"/>
    </source>
</evidence>
<dbReference type="SUPFAM" id="SSF52518">
    <property type="entry name" value="Thiamin diphosphate-binding fold (THDP-binding)"/>
    <property type="match status" value="2"/>
</dbReference>
<dbReference type="GO" id="GO:0005829">
    <property type="term" value="C:cytosol"/>
    <property type="evidence" value="ECO:0007669"/>
    <property type="project" value="TreeGrafter"/>
</dbReference>
<keyword evidence="6 11" id="KW-0479">Metal-binding</keyword>
<evidence type="ECO:0000256" key="5">
    <source>
        <dbReference type="ARBA" id="ARBA00020054"/>
    </source>
</evidence>
<dbReference type="Gene3D" id="3.40.50.970">
    <property type="match status" value="2"/>
</dbReference>
<evidence type="ECO:0000313" key="17">
    <source>
        <dbReference type="Proteomes" id="UP000564644"/>
    </source>
</evidence>
<dbReference type="GO" id="GO:0000949">
    <property type="term" value="P:aromatic amino acid family catabolic process to alcohol via Ehrlich pathway"/>
    <property type="evidence" value="ECO:0007669"/>
    <property type="project" value="TreeGrafter"/>
</dbReference>
<evidence type="ECO:0000256" key="6">
    <source>
        <dbReference type="ARBA" id="ARBA00022723"/>
    </source>
</evidence>
<proteinExistence type="inferred from homology"/>
<dbReference type="InterPro" id="IPR029061">
    <property type="entry name" value="THDP-binding"/>
</dbReference>
<evidence type="ECO:0000256" key="4">
    <source>
        <dbReference type="ARBA" id="ARBA00007812"/>
    </source>
</evidence>
<dbReference type="Gene3D" id="3.40.50.1220">
    <property type="entry name" value="TPP-binding domain"/>
    <property type="match status" value="1"/>
</dbReference>
<comment type="cofactor">
    <cofactor evidence="2">
        <name>thiamine diphosphate</name>
        <dbReference type="ChEBI" id="CHEBI:58937"/>
    </cofactor>
</comment>
<organism evidence="16 17">
    <name type="scientific">Cohnella zeiphila</name>
    <dbReference type="NCBI Taxonomy" id="2761120"/>
    <lineage>
        <taxon>Bacteria</taxon>
        <taxon>Bacillati</taxon>
        <taxon>Bacillota</taxon>
        <taxon>Bacilli</taxon>
        <taxon>Bacillales</taxon>
        <taxon>Paenibacillaceae</taxon>
        <taxon>Cohnella</taxon>
    </lineage>
</organism>
<keyword evidence="10" id="KW-0456">Lyase</keyword>
<dbReference type="InterPro" id="IPR012000">
    <property type="entry name" value="Thiamin_PyroP_enz_cen_dom"/>
</dbReference>
<dbReference type="SUPFAM" id="SSF52467">
    <property type="entry name" value="DHS-like NAD/FAD-binding domain"/>
    <property type="match status" value="1"/>
</dbReference>
<keyword evidence="17" id="KW-1185">Reference proteome</keyword>
<dbReference type="AlphaFoldDB" id="A0A7X0SSG0"/>
<comment type="cofactor">
    <cofactor evidence="1">
        <name>a metal cation</name>
        <dbReference type="ChEBI" id="CHEBI:25213"/>
    </cofactor>
</comment>
<dbReference type="CDD" id="cd02005">
    <property type="entry name" value="TPP_PDC_IPDC"/>
    <property type="match status" value="1"/>
</dbReference>
<protein>
    <recommendedName>
        <fullName evidence="5">Alpha-keto-acid decarboxylase</fullName>
    </recommendedName>
</protein>
<accession>A0A7X0SSG0</accession>
<feature type="domain" description="Thiamine pyrophosphate enzyme central" evidence="13">
    <location>
        <begin position="216"/>
        <end position="330"/>
    </location>
</feature>
<dbReference type="InterPro" id="IPR000399">
    <property type="entry name" value="TPP-bd_CS"/>
</dbReference>
<evidence type="ECO:0000259" key="14">
    <source>
        <dbReference type="Pfam" id="PF02775"/>
    </source>
</evidence>
<dbReference type="InterPro" id="IPR047213">
    <property type="entry name" value="TPP_PYR_PDC_IPDC-like"/>
</dbReference>
<dbReference type="InterPro" id="IPR029035">
    <property type="entry name" value="DHS-like_NAD/FAD-binding_dom"/>
</dbReference>
<dbReference type="GO" id="GO:0000287">
    <property type="term" value="F:magnesium ion binding"/>
    <property type="evidence" value="ECO:0007669"/>
    <property type="project" value="InterPro"/>
</dbReference>
<dbReference type="EMBL" id="JACJVO010000046">
    <property type="protein sequence ID" value="MBB6735259.1"/>
    <property type="molecule type" value="Genomic_DNA"/>
</dbReference>
<evidence type="ECO:0000313" key="16">
    <source>
        <dbReference type="EMBL" id="MBB6735259.1"/>
    </source>
</evidence>
<dbReference type="PROSITE" id="PS00187">
    <property type="entry name" value="TPP_ENZYMES"/>
    <property type="match status" value="1"/>
</dbReference>
<comment type="function">
    <text evidence="3">Decarboxylates branched-chain and aromatic alpha-keto acids to aldehydes.</text>
</comment>
<dbReference type="GO" id="GO:0030976">
    <property type="term" value="F:thiamine pyrophosphate binding"/>
    <property type="evidence" value="ECO:0007669"/>
    <property type="project" value="InterPro"/>
</dbReference>
<evidence type="ECO:0000256" key="8">
    <source>
        <dbReference type="ARBA" id="ARBA00022842"/>
    </source>
</evidence>
<dbReference type="Pfam" id="PF02775">
    <property type="entry name" value="TPP_enzyme_C"/>
    <property type="match status" value="1"/>
</dbReference>
<dbReference type="Pfam" id="PF02776">
    <property type="entry name" value="TPP_enzyme_N"/>
    <property type="match status" value="1"/>
</dbReference>
<evidence type="ECO:0000256" key="2">
    <source>
        <dbReference type="ARBA" id="ARBA00001964"/>
    </source>
</evidence>
<dbReference type="GO" id="GO:0004737">
    <property type="term" value="F:pyruvate decarboxylase activity"/>
    <property type="evidence" value="ECO:0007669"/>
    <property type="project" value="TreeGrafter"/>
</dbReference>
<gene>
    <name evidence="16" type="ORF">H7C18_30535</name>
</gene>
<name>A0A7X0SSG0_9BACL</name>
<dbReference type="Pfam" id="PF00205">
    <property type="entry name" value="TPP_enzyme_M"/>
    <property type="match status" value="1"/>
</dbReference>
<comment type="caution">
    <text evidence="16">The sequence shown here is derived from an EMBL/GenBank/DDBJ whole genome shotgun (WGS) entry which is preliminary data.</text>
</comment>
<dbReference type="InterPro" id="IPR012001">
    <property type="entry name" value="Thiamin_PyroP_enz_TPP-bd_dom"/>
</dbReference>
<dbReference type="Proteomes" id="UP000564644">
    <property type="component" value="Unassembled WGS sequence"/>
</dbReference>
<reference evidence="16 17" key="1">
    <citation type="submission" date="2020-08" db="EMBL/GenBank/DDBJ databases">
        <title>Cohnella phylogeny.</title>
        <authorList>
            <person name="Dunlap C."/>
        </authorList>
    </citation>
    <scope>NUCLEOTIDE SEQUENCE [LARGE SCALE GENOMIC DNA]</scope>
    <source>
        <strain evidence="16 17">CBP 2801</strain>
    </source>
</reference>
<evidence type="ECO:0000259" key="15">
    <source>
        <dbReference type="Pfam" id="PF02776"/>
    </source>
</evidence>
<dbReference type="PIRSF" id="PIRSF036565">
    <property type="entry name" value="Pyruvt_ip_decrb"/>
    <property type="match status" value="1"/>
</dbReference>
<dbReference type="InterPro" id="IPR047214">
    <property type="entry name" value="TPP_PDC_IPDC"/>
</dbReference>
<feature type="domain" description="Thiamine pyrophosphate enzyme TPP-binding" evidence="14">
    <location>
        <begin position="397"/>
        <end position="542"/>
    </location>
</feature>
<evidence type="ECO:0000256" key="11">
    <source>
        <dbReference type="PIRSR" id="PIRSR036565-2"/>
    </source>
</evidence>
<evidence type="ECO:0000256" key="3">
    <source>
        <dbReference type="ARBA" id="ARBA00002938"/>
    </source>
</evidence>
<feature type="binding site" evidence="11">
    <location>
        <position position="478"/>
    </location>
    <ligand>
        <name>Mg(2+)</name>
        <dbReference type="ChEBI" id="CHEBI:18420"/>
    </ligand>
</feature>
<comment type="similarity">
    <text evidence="4 12">Belongs to the TPP enzyme family.</text>
</comment>
<dbReference type="InterPro" id="IPR011766">
    <property type="entry name" value="TPP_enzyme_TPP-bd"/>
</dbReference>
<dbReference type="InterPro" id="IPR012110">
    <property type="entry name" value="PDC/IPDC-like"/>
</dbReference>
<evidence type="ECO:0000259" key="13">
    <source>
        <dbReference type="Pfam" id="PF00205"/>
    </source>
</evidence>
<comment type="cofactor">
    <cofactor evidence="11">
        <name>Mg(2+)</name>
        <dbReference type="ChEBI" id="CHEBI:18420"/>
    </cofactor>
    <text evidence="11">Binds 1 Mg(2+) per subunit.</text>
</comment>
<dbReference type="PANTHER" id="PTHR43452">
    <property type="entry name" value="PYRUVATE DECARBOXYLASE"/>
    <property type="match status" value="1"/>
</dbReference>
<evidence type="ECO:0000256" key="12">
    <source>
        <dbReference type="RuleBase" id="RU362132"/>
    </source>
</evidence>
<evidence type="ECO:0000256" key="9">
    <source>
        <dbReference type="ARBA" id="ARBA00023052"/>
    </source>
</evidence>
<evidence type="ECO:0000256" key="7">
    <source>
        <dbReference type="ARBA" id="ARBA00022793"/>
    </source>
</evidence>
<dbReference type="FunFam" id="3.40.50.970:FF:000024">
    <property type="entry name" value="Pyruvate decarboxylase isozyme"/>
    <property type="match status" value="1"/>
</dbReference>